<evidence type="ECO:0000313" key="1">
    <source>
        <dbReference type="EMBL" id="BAD89421.1"/>
    </source>
</evidence>
<protein>
    <submittedName>
        <fullName evidence="1">Thrombopoietin nirs variant 2</fullName>
    </submittedName>
</protein>
<dbReference type="EMBL" id="AB102892">
    <property type="protein sequence ID" value="BAD89421.1"/>
    <property type="molecule type" value="mRNA"/>
</dbReference>
<proteinExistence type="evidence at transcript level"/>
<organism evidence="1">
    <name type="scientific">Homo sapiens</name>
    <name type="common">Human</name>
    <dbReference type="NCBI Taxonomy" id="9606"/>
    <lineage>
        <taxon>Eukaryota</taxon>
        <taxon>Metazoa</taxon>
        <taxon>Chordata</taxon>
        <taxon>Craniata</taxon>
        <taxon>Vertebrata</taxon>
        <taxon>Euteleostomi</taxon>
        <taxon>Mammalia</taxon>
        <taxon>Eutheria</taxon>
        <taxon>Euarchontoglires</taxon>
        <taxon>Primates</taxon>
        <taxon>Haplorrhini</taxon>
        <taxon>Catarrhini</taxon>
        <taxon>Hominidae</taxon>
        <taxon>Homo</taxon>
    </lineage>
</organism>
<dbReference type="AlphaFoldDB" id="Q5FBX6"/>
<reference evidence="1" key="1">
    <citation type="submission" date="2003-02" db="EMBL/GenBank/DDBJ databases">
        <title>THPO mRNA, nirs splice variant 2.</title>
        <authorList>
            <person name="Tabata Y."/>
            <person name="Sameshima E."/>
            <person name="Hayashi A."/>
            <person name="Iida K."/>
            <person name="Mitsuyama M."/>
            <person name="Kanai S."/>
            <person name="Furuya T."/>
            <person name="Saito T."/>
        </authorList>
    </citation>
    <scope>NUCLEOTIDE SEQUENCE</scope>
</reference>
<accession>Q5FBX6</accession>
<sequence>MELTGLGPEWEFLEYQLTMISSSSFNLTSPHLRIAPRGHASPNCKANAVQPGSSCL</sequence>
<dbReference type="OrthoDB" id="9892121at2759"/>
<gene>
    <name evidence="1" type="primary">THPO</name>
</gene>
<dbReference type="ChiTaRS" id="THPO">
    <property type="organism name" value="human"/>
</dbReference>
<name>Q5FBX6_HUMAN</name>